<dbReference type="Pfam" id="PF01882">
    <property type="entry name" value="DUF58"/>
    <property type="match status" value="1"/>
</dbReference>
<comment type="caution">
    <text evidence="3">The sequence shown here is derived from an EMBL/GenBank/DDBJ whole genome shotgun (WGS) entry which is preliminary data.</text>
</comment>
<proteinExistence type="predicted"/>
<dbReference type="PANTHER" id="PTHR34351:SF2">
    <property type="entry name" value="DUF58 DOMAIN-CONTAINING PROTEIN"/>
    <property type="match status" value="1"/>
</dbReference>
<dbReference type="Proteomes" id="UP000886805">
    <property type="component" value="Unassembled WGS sequence"/>
</dbReference>
<keyword evidence="1" id="KW-1133">Transmembrane helix</keyword>
<accession>A0A9D2BD27</accession>
<gene>
    <name evidence="3" type="ORF">H9849_03365</name>
</gene>
<name>A0A9D2BD27_9FIRM</name>
<reference evidence="3" key="2">
    <citation type="submission" date="2021-04" db="EMBL/GenBank/DDBJ databases">
        <authorList>
            <person name="Gilroy R."/>
        </authorList>
    </citation>
    <scope>NUCLEOTIDE SEQUENCE</scope>
    <source>
        <strain evidence="3">ChiSxjej3B15-1167</strain>
    </source>
</reference>
<keyword evidence="1" id="KW-0472">Membrane</keyword>
<dbReference type="EMBL" id="DXEQ01000099">
    <property type="protein sequence ID" value="HIX72040.1"/>
    <property type="molecule type" value="Genomic_DNA"/>
</dbReference>
<protein>
    <submittedName>
        <fullName evidence="3">DUF58 domain-containing protein</fullName>
    </submittedName>
</protein>
<dbReference type="PANTHER" id="PTHR34351">
    <property type="entry name" value="SLR1927 PROTEIN-RELATED"/>
    <property type="match status" value="1"/>
</dbReference>
<evidence type="ECO:0000313" key="4">
    <source>
        <dbReference type="Proteomes" id="UP000886805"/>
    </source>
</evidence>
<dbReference type="AlphaFoldDB" id="A0A9D2BD27"/>
<evidence type="ECO:0000313" key="3">
    <source>
        <dbReference type="EMBL" id="HIX72040.1"/>
    </source>
</evidence>
<reference evidence="3" key="1">
    <citation type="journal article" date="2021" name="PeerJ">
        <title>Extensive microbial diversity within the chicken gut microbiome revealed by metagenomics and culture.</title>
        <authorList>
            <person name="Gilroy R."/>
            <person name="Ravi A."/>
            <person name="Getino M."/>
            <person name="Pursley I."/>
            <person name="Horton D.L."/>
            <person name="Alikhan N.F."/>
            <person name="Baker D."/>
            <person name="Gharbi K."/>
            <person name="Hall N."/>
            <person name="Watson M."/>
            <person name="Adriaenssens E.M."/>
            <person name="Foster-Nyarko E."/>
            <person name="Jarju S."/>
            <person name="Secka A."/>
            <person name="Antonio M."/>
            <person name="Oren A."/>
            <person name="Chaudhuri R.R."/>
            <person name="La Ragione R."/>
            <person name="Hildebrand F."/>
            <person name="Pallen M.J."/>
        </authorList>
    </citation>
    <scope>NUCLEOTIDE SEQUENCE</scope>
    <source>
        <strain evidence="3">ChiSxjej3B15-1167</strain>
    </source>
</reference>
<organism evidence="3 4">
    <name type="scientific">Candidatus Anaerobutyricum stercoripullorum</name>
    <dbReference type="NCBI Taxonomy" id="2838456"/>
    <lineage>
        <taxon>Bacteria</taxon>
        <taxon>Bacillati</taxon>
        <taxon>Bacillota</taxon>
        <taxon>Clostridia</taxon>
        <taxon>Lachnospirales</taxon>
        <taxon>Lachnospiraceae</taxon>
        <taxon>Anaerobutyricum</taxon>
    </lineage>
</organism>
<feature type="transmembrane region" description="Helical" evidence="1">
    <location>
        <begin position="29"/>
        <end position="50"/>
    </location>
</feature>
<feature type="domain" description="DUF58" evidence="2">
    <location>
        <begin position="196"/>
        <end position="245"/>
    </location>
</feature>
<sequence length="385" mass="44184">MIRYRIYYGIILVLTVLLFLWTGTAQVLLLLLLLSVFPLLSVFLTAVWMYSLKLETVMPASCMTGQEVSVHFHITKNPGWTARQLVIPLTVYYRMFDREESAHLSVYPGYSRKQEFLLPVETDLCGEVEIRTSEVFCYDVFRLFRIRKTFADTQKMMICPQLFPISLLLSQRPKSRETGDIYDENVSGNDAAEIFDLRSYQEGDSIRSVHWKLSSKLDRLLVREFSRPSSFDTIVLFSLSGKGAVADRRIAQVAGLSISVIEALLKLDIEHRVGCMVNGRLLEFPVCSRTDIRKVRDSMMGMRAQEGPDHIIQTFMKAGRQFHYTKVIYITAQLFDEPLKMLTAQVSLTVIFPVEGEEDYTDKNGGYELLALSEKNPEQGRYIYI</sequence>
<evidence type="ECO:0000256" key="1">
    <source>
        <dbReference type="SAM" id="Phobius"/>
    </source>
</evidence>
<dbReference type="InterPro" id="IPR002881">
    <property type="entry name" value="DUF58"/>
</dbReference>
<keyword evidence="1" id="KW-0812">Transmembrane</keyword>
<evidence type="ECO:0000259" key="2">
    <source>
        <dbReference type="Pfam" id="PF01882"/>
    </source>
</evidence>
<feature type="transmembrane region" description="Helical" evidence="1">
    <location>
        <begin position="6"/>
        <end position="22"/>
    </location>
</feature>